<name>A0A2K3CSL0_CHLRE</name>
<feature type="transmembrane region" description="Helical" evidence="2">
    <location>
        <begin position="182"/>
        <end position="202"/>
    </location>
</feature>
<feature type="transmembrane region" description="Helical" evidence="2">
    <location>
        <begin position="214"/>
        <end position="232"/>
    </location>
</feature>
<dbReference type="Proteomes" id="UP000006906">
    <property type="component" value="Chromosome 16"/>
</dbReference>
<evidence type="ECO:0000256" key="2">
    <source>
        <dbReference type="SAM" id="Phobius"/>
    </source>
</evidence>
<dbReference type="EMBL" id="CM008977">
    <property type="protein sequence ID" value="PNW71286.1"/>
    <property type="molecule type" value="Genomic_DNA"/>
</dbReference>
<dbReference type="Gramene" id="PNW71286">
    <property type="protein sequence ID" value="PNW71286"/>
    <property type="gene ID" value="CHLRE_16g647850v5"/>
</dbReference>
<dbReference type="RefSeq" id="XP_042915383.1">
    <property type="nucleotide sequence ID" value="XM_043070740.1"/>
</dbReference>
<protein>
    <submittedName>
        <fullName evidence="3">Uncharacterized protein</fullName>
    </submittedName>
</protein>
<dbReference type="GeneID" id="66056493"/>
<organism evidence="3 4">
    <name type="scientific">Chlamydomonas reinhardtii</name>
    <name type="common">Chlamydomonas smithii</name>
    <dbReference type="NCBI Taxonomy" id="3055"/>
    <lineage>
        <taxon>Eukaryota</taxon>
        <taxon>Viridiplantae</taxon>
        <taxon>Chlorophyta</taxon>
        <taxon>core chlorophytes</taxon>
        <taxon>Chlorophyceae</taxon>
        <taxon>CS clade</taxon>
        <taxon>Chlamydomonadales</taxon>
        <taxon>Chlamydomonadaceae</taxon>
        <taxon>Chlamydomonas</taxon>
    </lineage>
</organism>
<feature type="transmembrane region" description="Helical" evidence="2">
    <location>
        <begin position="159"/>
        <end position="176"/>
    </location>
</feature>
<dbReference type="InParanoid" id="A0A2K3CSL0"/>
<feature type="transmembrane region" description="Helical" evidence="2">
    <location>
        <begin position="244"/>
        <end position="262"/>
    </location>
</feature>
<keyword evidence="2" id="KW-1133">Transmembrane helix</keyword>
<accession>A0A2K3CSL0</accession>
<gene>
    <name evidence="3" type="ORF">CHLRE_16g647850v5</name>
</gene>
<reference evidence="3 4" key="1">
    <citation type="journal article" date="2007" name="Science">
        <title>The Chlamydomonas genome reveals the evolution of key animal and plant functions.</title>
        <authorList>
            <person name="Merchant S.S."/>
            <person name="Prochnik S.E."/>
            <person name="Vallon O."/>
            <person name="Harris E.H."/>
            <person name="Karpowicz S.J."/>
            <person name="Witman G.B."/>
            <person name="Terry A."/>
            <person name="Salamov A."/>
            <person name="Fritz-Laylin L.K."/>
            <person name="Marechal-Drouard L."/>
            <person name="Marshall W.F."/>
            <person name="Qu L.H."/>
            <person name="Nelson D.R."/>
            <person name="Sanderfoot A.A."/>
            <person name="Spalding M.H."/>
            <person name="Kapitonov V.V."/>
            <person name="Ren Q."/>
            <person name="Ferris P."/>
            <person name="Lindquist E."/>
            <person name="Shapiro H."/>
            <person name="Lucas S.M."/>
            <person name="Grimwood J."/>
            <person name="Schmutz J."/>
            <person name="Cardol P."/>
            <person name="Cerutti H."/>
            <person name="Chanfreau G."/>
            <person name="Chen C.L."/>
            <person name="Cognat V."/>
            <person name="Croft M.T."/>
            <person name="Dent R."/>
            <person name="Dutcher S."/>
            <person name="Fernandez E."/>
            <person name="Fukuzawa H."/>
            <person name="Gonzalez-Ballester D."/>
            <person name="Gonzalez-Halphen D."/>
            <person name="Hallmann A."/>
            <person name="Hanikenne M."/>
            <person name="Hippler M."/>
            <person name="Inwood W."/>
            <person name="Jabbari K."/>
            <person name="Kalanon M."/>
            <person name="Kuras R."/>
            <person name="Lefebvre P.A."/>
            <person name="Lemaire S.D."/>
            <person name="Lobanov A.V."/>
            <person name="Lohr M."/>
            <person name="Manuell A."/>
            <person name="Meier I."/>
            <person name="Mets L."/>
            <person name="Mittag M."/>
            <person name="Mittelmeier T."/>
            <person name="Moroney J.V."/>
            <person name="Moseley J."/>
            <person name="Napoli C."/>
            <person name="Nedelcu A.M."/>
            <person name="Niyogi K."/>
            <person name="Novoselov S.V."/>
            <person name="Paulsen I.T."/>
            <person name="Pazour G."/>
            <person name="Purton S."/>
            <person name="Ral J.P."/>
            <person name="Riano-Pachon D.M."/>
            <person name="Riekhof W."/>
            <person name="Rymarquis L."/>
            <person name="Schroda M."/>
            <person name="Stern D."/>
            <person name="Umen J."/>
            <person name="Willows R."/>
            <person name="Wilson N."/>
            <person name="Zimmer S.L."/>
            <person name="Allmer J."/>
            <person name="Balk J."/>
            <person name="Bisova K."/>
            <person name="Chen C.J."/>
            <person name="Elias M."/>
            <person name="Gendler K."/>
            <person name="Hauser C."/>
            <person name="Lamb M.R."/>
            <person name="Ledford H."/>
            <person name="Long J.C."/>
            <person name="Minagawa J."/>
            <person name="Page M.D."/>
            <person name="Pan J."/>
            <person name="Pootakham W."/>
            <person name="Roje S."/>
            <person name="Rose A."/>
            <person name="Stahlberg E."/>
            <person name="Terauchi A.M."/>
            <person name="Yang P."/>
            <person name="Ball S."/>
            <person name="Bowler C."/>
            <person name="Dieckmann C.L."/>
            <person name="Gladyshev V.N."/>
            <person name="Green P."/>
            <person name="Jorgensen R."/>
            <person name="Mayfield S."/>
            <person name="Mueller-Roeber B."/>
            <person name="Rajamani S."/>
            <person name="Sayre R.T."/>
            <person name="Brokstein P."/>
            <person name="Dubchak I."/>
            <person name="Goodstein D."/>
            <person name="Hornick L."/>
            <person name="Huang Y.W."/>
            <person name="Jhaveri J."/>
            <person name="Luo Y."/>
            <person name="Martinez D."/>
            <person name="Ngau W.C."/>
            <person name="Otillar B."/>
            <person name="Poliakov A."/>
            <person name="Porter A."/>
            <person name="Szajkowski L."/>
            <person name="Werner G."/>
            <person name="Zhou K."/>
            <person name="Grigoriev I.V."/>
            <person name="Rokhsar D.S."/>
            <person name="Grossman A.R."/>
        </authorList>
    </citation>
    <scope>NUCLEOTIDE SEQUENCE [LARGE SCALE GENOMIC DNA]</scope>
    <source>
        <strain evidence="4">CC-503</strain>
    </source>
</reference>
<proteinExistence type="predicted"/>
<keyword evidence="4" id="KW-1185">Reference proteome</keyword>
<evidence type="ECO:0000256" key="1">
    <source>
        <dbReference type="SAM" id="MobiDB-lite"/>
    </source>
</evidence>
<keyword evidence="2" id="KW-0472">Membrane</keyword>
<dbReference type="OrthoDB" id="541638at2759"/>
<feature type="transmembrane region" description="Helical" evidence="2">
    <location>
        <begin position="21"/>
        <end position="42"/>
    </location>
</feature>
<sequence>MCTAALLCHCLLPRSSDWQMALVSLDIAATGSCAFSALYACLSDELGDSLRRSWGGATAAGAAAGAAAAGGENAGAAAQAPSGSAGSAGAAAAGGASEPAEVAVAAGGGAAAAAAAATAATAAAAAAPEPAPLVQVSQPLAAGGIDSRRAAAARAKRRHVTNLVTGNGLINISAFWGVRVPYMAEAIYIGMSAAAALGVGAYIMRRGMVGRQPLWFGLMLSGAALALFGIPLDAHLCTWLGPHANHVVLLFAGCDLIMYGFGRYIREDLEMRYDTPYYERRRAAATAVEKAAEGKAGGQGKGRHGTAAGAGGAGQEVRQRGR</sequence>
<evidence type="ECO:0000313" key="3">
    <source>
        <dbReference type="EMBL" id="PNW71286.1"/>
    </source>
</evidence>
<dbReference type="KEGG" id="cre:CHLRE_16g647850v5"/>
<keyword evidence="2" id="KW-0812">Transmembrane</keyword>
<evidence type="ECO:0000313" key="4">
    <source>
        <dbReference type="Proteomes" id="UP000006906"/>
    </source>
</evidence>
<dbReference type="AlphaFoldDB" id="A0A2K3CSL0"/>
<feature type="region of interest" description="Disordered" evidence="1">
    <location>
        <begin position="289"/>
        <end position="322"/>
    </location>
</feature>